<evidence type="ECO:0008006" key="4">
    <source>
        <dbReference type="Google" id="ProtNLM"/>
    </source>
</evidence>
<dbReference type="PROSITE" id="PS51257">
    <property type="entry name" value="PROKAR_LIPOPROTEIN"/>
    <property type="match status" value="1"/>
</dbReference>
<dbReference type="AlphaFoldDB" id="A0AAF0CVE9"/>
<dbReference type="EMBL" id="CP110232">
    <property type="protein sequence ID" value="WEG73581.1"/>
    <property type="molecule type" value="Genomic_DNA"/>
</dbReference>
<organism evidence="2 3">
    <name type="scientific">Vagococcus intermedius</name>
    <dbReference type="NCBI Taxonomy" id="2991418"/>
    <lineage>
        <taxon>Bacteria</taxon>
        <taxon>Bacillati</taxon>
        <taxon>Bacillota</taxon>
        <taxon>Bacilli</taxon>
        <taxon>Lactobacillales</taxon>
        <taxon>Enterococcaceae</taxon>
        <taxon>Vagococcus</taxon>
    </lineage>
</organism>
<evidence type="ECO:0000313" key="3">
    <source>
        <dbReference type="Proteomes" id="UP001179647"/>
    </source>
</evidence>
<name>A0AAF0CVE9_9ENTE</name>
<proteinExistence type="predicted"/>
<dbReference type="RefSeq" id="WP_275469380.1">
    <property type="nucleotide sequence ID" value="NZ_CP110232.1"/>
</dbReference>
<protein>
    <recommendedName>
        <fullName evidence="4">Lipoprotein</fullName>
    </recommendedName>
</protein>
<feature type="region of interest" description="Disordered" evidence="1">
    <location>
        <begin position="21"/>
        <end position="43"/>
    </location>
</feature>
<dbReference type="KEGG" id="vie:OL234_01350"/>
<sequence length="90" mass="10172">MKKVRLFLAVSTSFIISGCSQLEQTNPPTTPTQEQMSPQADEQELADLKKELSELEEALVKSEKNLSDLQEIESVLDSSEMKEDYVMFSE</sequence>
<dbReference type="Proteomes" id="UP001179647">
    <property type="component" value="Chromosome"/>
</dbReference>
<evidence type="ECO:0000313" key="2">
    <source>
        <dbReference type="EMBL" id="WEG73581.1"/>
    </source>
</evidence>
<keyword evidence="3" id="KW-1185">Reference proteome</keyword>
<reference evidence="2" key="1">
    <citation type="submission" date="2022-10" db="EMBL/GenBank/DDBJ databases">
        <title>Vagococcus sp. isolated from poultry meat.</title>
        <authorList>
            <person name="Johansson P."/>
            <person name="Bjorkroth J."/>
        </authorList>
    </citation>
    <scope>NUCLEOTIDE SEQUENCE</scope>
    <source>
        <strain evidence="2">STAA11</strain>
    </source>
</reference>
<accession>A0AAF0CVE9</accession>
<evidence type="ECO:0000256" key="1">
    <source>
        <dbReference type="SAM" id="MobiDB-lite"/>
    </source>
</evidence>
<feature type="compositionally biased region" description="Low complexity" evidence="1">
    <location>
        <begin position="21"/>
        <end position="35"/>
    </location>
</feature>
<gene>
    <name evidence="2" type="ORF">OL234_01350</name>
</gene>